<dbReference type="InterPro" id="IPR035979">
    <property type="entry name" value="RBD_domain_sf"/>
</dbReference>
<organism evidence="4 5">
    <name type="scientific">Exaiptasia diaphana</name>
    <name type="common">Tropical sea anemone</name>
    <name type="synonym">Aiptasia pulchella</name>
    <dbReference type="NCBI Taxonomy" id="2652724"/>
    <lineage>
        <taxon>Eukaryota</taxon>
        <taxon>Metazoa</taxon>
        <taxon>Cnidaria</taxon>
        <taxon>Anthozoa</taxon>
        <taxon>Hexacorallia</taxon>
        <taxon>Actiniaria</taxon>
        <taxon>Aiptasiidae</taxon>
        <taxon>Exaiptasia</taxon>
    </lineage>
</organism>
<dbReference type="OrthoDB" id="762982at2759"/>
<evidence type="ECO:0000313" key="4">
    <source>
        <dbReference type="EnsemblMetazoa" id="XP_020910403.1"/>
    </source>
</evidence>
<dbReference type="AlphaFoldDB" id="A0A913XWP6"/>
<accession>A0A913XWP6</accession>
<protein>
    <recommendedName>
        <fullName evidence="3">RRM domain-containing protein</fullName>
    </recommendedName>
</protein>
<dbReference type="Pfam" id="PF00076">
    <property type="entry name" value="RRM_1"/>
    <property type="match status" value="1"/>
</dbReference>
<dbReference type="RefSeq" id="XP_020910403.1">
    <property type="nucleotide sequence ID" value="XM_021054744.2"/>
</dbReference>
<dbReference type="EnsemblMetazoa" id="XM_021054744.2">
    <property type="protein sequence ID" value="XP_020910403.1"/>
    <property type="gene ID" value="LOC110248241"/>
</dbReference>
<dbReference type="KEGG" id="epa:110248241"/>
<name>A0A913XWP6_EXADI</name>
<keyword evidence="1 2" id="KW-0694">RNA-binding</keyword>
<reference evidence="4" key="1">
    <citation type="submission" date="2022-11" db="UniProtKB">
        <authorList>
            <consortium name="EnsemblMetazoa"/>
        </authorList>
    </citation>
    <scope>IDENTIFICATION</scope>
</reference>
<dbReference type="InterPro" id="IPR052462">
    <property type="entry name" value="SLIRP/GR-RBP-like"/>
</dbReference>
<sequence length="176" mass="19696">MEAAASSPSTTETRIYHPSRLFIGGLHKAISELELENFFAEYGSITDVRIVCDKRTGESKGFGFVTFETPETRDNLLKLDKSSFSMKGKDLRLHQAFRRKGHGQFASNAAAGNNGTPTTSGYPVQWVLVPTNNHHKEYYTVYYPQTTYTYGYPGYMAPLQQGGTTYYLTGSNSYMP</sequence>
<dbReference type="InterPro" id="IPR000504">
    <property type="entry name" value="RRM_dom"/>
</dbReference>
<dbReference type="Proteomes" id="UP000887567">
    <property type="component" value="Unplaced"/>
</dbReference>
<evidence type="ECO:0000313" key="5">
    <source>
        <dbReference type="Proteomes" id="UP000887567"/>
    </source>
</evidence>
<dbReference type="SMART" id="SM00360">
    <property type="entry name" value="RRM"/>
    <property type="match status" value="1"/>
</dbReference>
<dbReference type="PROSITE" id="PS50102">
    <property type="entry name" value="RRM"/>
    <property type="match status" value="1"/>
</dbReference>
<evidence type="ECO:0000256" key="1">
    <source>
        <dbReference type="ARBA" id="ARBA00022884"/>
    </source>
</evidence>
<dbReference type="InterPro" id="IPR012677">
    <property type="entry name" value="Nucleotide-bd_a/b_plait_sf"/>
</dbReference>
<feature type="domain" description="RRM" evidence="3">
    <location>
        <begin position="19"/>
        <end position="98"/>
    </location>
</feature>
<evidence type="ECO:0000256" key="2">
    <source>
        <dbReference type="PROSITE-ProRule" id="PRU00176"/>
    </source>
</evidence>
<proteinExistence type="predicted"/>
<dbReference type="PANTHER" id="PTHR48027">
    <property type="entry name" value="HETEROGENEOUS NUCLEAR RIBONUCLEOPROTEIN 87F-RELATED"/>
    <property type="match status" value="1"/>
</dbReference>
<evidence type="ECO:0000259" key="3">
    <source>
        <dbReference type="PROSITE" id="PS50102"/>
    </source>
</evidence>
<dbReference type="Gene3D" id="3.30.70.330">
    <property type="match status" value="1"/>
</dbReference>
<dbReference type="SUPFAM" id="SSF54928">
    <property type="entry name" value="RNA-binding domain, RBD"/>
    <property type="match status" value="1"/>
</dbReference>
<dbReference type="GO" id="GO:0003723">
    <property type="term" value="F:RNA binding"/>
    <property type="evidence" value="ECO:0007669"/>
    <property type="project" value="UniProtKB-UniRule"/>
</dbReference>
<dbReference type="GeneID" id="110248241"/>
<keyword evidence="5" id="KW-1185">Reference proteome</keyword>